<evidence type="ECO:0000313" key="3">
    <source>
        <dbReference type="Proteomes" id="UP000298030"/>
    </source>
</evidence>
<gene>
    <name evidence="2" type="ORF">FA13DRAFT_1418355</name>
</gene>
<protein>
    <submittedName>
        <fullName evidence="2">Uncharacterized protein</fullName>
    </submittedName>
</protein>
<reference evidence="2 3" key="1">
    <citation type="journal article" date="2019" name="Nat. Ecol. Evol.">
        <title>Megaphylogeny resolves global patterns of mushroom evolution.</title>
        <authorList>
            <person name="Varga T."/>
            <person name="Krizsan K."/>
            <person name="Foldi C."/>
            <person name="Dima B."/>
            <person name="Sanchez-Garcia M."/>
            <person name="Sanchez-Ramirez S."/>
            <person name="Szollosi G.J."/>
            <person name="Szarkandi J.G."/>
            <person name="Papp V."/>
            <person name="Albert L."/>
            <person name="Andreopoulos W."/>
            <person name="Angelini C."/>
            <person name="Antonin V."/>
            <person name="Barry K.W."/>
            <person name="Bougher N.L."/>
            <person name="Buchanan P."/>
            <person name="Buyck B."/>
            <person name="Bense V."/>
            <person name="Catcheside P."/>
            <person name="Chovatia M."/>
            <person name="Cooper J."/>
            <person name="Damon W."/>
            <person name="Desjardin D."/>
            <person name="Finy P."/>
            <person name="Geml J."/>
            <person name="Haridas S."/>
            <person name="Hughes K."/>
            <person name="Justo A."/>
            <person name="Karasinski D."/>
            <person name="Kautmanova I."/>
            <person name="Kiss B."/>
            <person name="Kocsube S."/>
            <person name="Kotiranta H."/>
            <person name="LaButti K.M."/>
            <person name="Lechner B.E."/>
            <person name="Liimatainen K."/>
            <person name="Lipzen A."/>
            <person name="Lukacs Z."/>
            <person name="Mihaltcheva S."/>
            <person name="Morgado L.N."/>
            <person name="Niskanen T."/>
            <person name="Noordeloos M.E."/>
            <person name="Ohm R.A."/>
            <person name="Ortiz-Santana B."/>
            <person name="Ovrebo C."/>
            <person name="Racz N."/>
            <person name="Riley R."/>
            <person name="Savchenko A."/>
            <person name="Shiryaev A."/>
            <person name="Soop K."/>
            <person name="Spirin V."/>
            <person name="Szebenyi C."/>
            <person name="Tomsovsky M."/>
            <person name="Tulloss R.E."/>
            <person name="Uehling J."/>
            <person name="Grigoriev I.V."/>
            <person name="Vagvolgyi C."/>
            <person name="Papp T."/>
            <person name="Martin F.M."/>
            <person name="Miettinen O."/>
            <person name="Hibbett D.S."/>
            <person name="Nagy L.G."/>
        </authorList>
    </citation>
    <scope>NUCLEOTIDE SEQUENCE [LARGE SCALE GENOMIC DNA]</scope>
    <source>
        <strain evidence="2 3">FP101781</strain>
    </source>
</reference>
<feature type="compositionally biased region" description="Polar residues" evidence="1">
    <location>
        <begin position="30"/>
        <end position="51"/>
    </location>
</feature>
<dbReference type="EMBL" id="QPFP01000079">
    <property type="protein sequence ID" value="TEB23348.1"/>
    <property type="molecule type" value="Genomic_DNA"/>
</dbReference>
<evidence type="ECO:0000256" key="1">
    <source>
        <dbReference type="SAM" id="MobiDB-lite"/>
    </source>
</evidence>
<comment type="caution">
    <text evidence="2">The sequence shown here is derived from an EMBL/GenBank/DDBJ whole genome shotgun (WGS) entry which is preliminary data.</text>
</comment>
<feature type="region of interest" description="Disordered" evidence="1">
    <location>
        <begin position="1"/>
        <end position="243"/>
    </location>
</feature>
<name>A0A4Y7SNX1_COPMI</name>
<feature type="compositionally biased region" description="Basic and acidic residues" evidence="1">
    <location>
        <begin position="60"/>
        <end position="72"/>
    </location>
</feature>
<proteinExistence type="predicted"/>
<organism evidence="2 3">
    <name type="scientific">Coprinellus micaceus</name>
    <name type="common">Glistening ink-cap mushroom</name>
    <name type="synonym">Coprinus micaceus</name>
    <dbReference type="NCBI Taxonomy" id="71717"/>
    <lineage>
        <taxon>Eukaryota</taxon>
        <taxon>Fungi</taxon>
        <taxon>Dikarya</taxon>
        <taxon>Basidiomycota</taxon>
        <taxon>Agaricomycotina</taxon>
        <taxon>Agaricomycetes</taxon>
        <taxon>Agaricomycetidae</taxon>
        <taxon>Agaricales</taxon>
        <taxon>Agaricineae</taxon>
        <taxon>Psathyrellaceae</taxon>
        <taxon>Coprinellus</taxon>
    </lineage>
</organism>
<evidence type="ECO:0000313" key="2">
    <source>
        <dbReference type="EMBL" id="TEB23348.1"/>
    </source>
</evidence>
<feature type="region of interest" description="Disordered" evidence="1">
    <location>
        <begin position="296"/>
        <end position="317"/>
    </location>
</feature>
<feature type="compositionally biased region" description="Basic and acidic residues" evidence="1">
    <location>
        <begin position="197"/>
        <end position="210"/>
    </location>
</feature>
<feature type="compositionally biased region" description="Polar residues" evidence="1">
    <location>
        <begin position="99"/>
        <end position="117"/>
    </location>
</feature>
<accession>A0A4Y7SNX1</accession>
<sequence>MSIGSASELDSSSLSFTQDWDPQLPRGSRYPSSGNSSARAIVSTPATSRSPSVEVLDIAIKGDELNPLRVDRPPPPAYTSSMARALPTTRLTVDGRKPSSVSALNVQMPSQRNSAAPGTSRIHQPRKSYRPQSPTRPEHRRTTGGTMPIFSRPQRSASEHTGSRASALEGGYPAHLPFRSPSPIHPAKMASASAMDVDPKPGDAAEESKDSSVIYNALHGTMGSGNEMQDSRPPSRGEANALSGRQRHTIALDKENVPTNDGWTHVEGRGMGLGRALTGSSVANRESLIPVAALKTKKEKERKSRRRYFSTFPQGLG</sequence>
<feature type="compositionally biased region" description="Low complexity" evidence="1">
    <location>
        <begin position="1"/>
        <end position="15"/>
    </location>
</feature>
<dbReference type="AlphaFoldDB" id="A0A4Y7SNX1"/>
<dbReference type="Proteomes" id="UP000298030">
    <property type="component" value="Unassembled WGS sequence"/>
</dbReference>
<keyword evidence="3" id="KW-1185">Reference proteome</keyword>